<dbReference type="SUPFAM" id="SSF53850">
    <property type="entry name" value="Periplasmic binding protein-like II"/>
    <property type="match status" value="1"/>
</dbReference>
<dbReference type="Pfam" id="PF00496">
    <property type="entry name" value="SBP_bac_5"/>
    <property type="match status" value="1"/>
</dbReference>
<dbReference type="Proteomes" id="UP000277424">
    <property type="component" value="Unassembled WGS sequence"/>
</dbReference>
<dbReference type="InterPro" id="IPR023765">
    <property type="entry name" value="SBP_5_CS"/>
</dbReference>
<dbReference type="PANTHER" id="PTHR30290:SF38">
    <property type="entry name" value="D,D-DIPEPTIDE-BINDING PERIPLASMIC PROTEIN DDPA-RELATED"/>
    <property type="match status" value="1"/>
</dbReference>
<gene>
    <name evidence="6" type="ORF">BCL74_2429</name>
</gene>
<dbReference type="Gene3D" id="3.40.190.10">
    <property type="entry name" value="Periplasmic binding protein-like II"/>
    <property type="match status" value="1"/>
</dbReference>
<feature type="chain" id="PRO_5019356675" evidence="4">
    <location>
        <begin position="28"/>
        <end position="528"/>
    </location>
</feature>
<proteinExistence type="inferred from homology"/>
<name>A0A420WHK4_9PROT</name>
<dbReference type="PANTHER" id="PTHR30290">
    <property type="entry name" value="PERIPLASMIC BINDING COMPONENT OF ABC TRANSPORTER"/>
    <property type="match status" value="1"/>
</dbReference>
<dbReference type="EMBL" id="RBIG01000002">
    <property type="protein sequence ID" value="RKQ70481.1"/>
    <property type="molecule type" value="Genomic_DNA"/>
</dbReference>
<evidence type="ECO:0000313" key="7">
    <source>
        <dbReference type="Proteomes" id="UP000277424"/>
    </source>
</evidence>
<evidence type="ECO:0000256" key="4">
    <source>
        <dbReference type="SAM" id="SignalP"/>
    </source>
</evidence>
<reference evidence="6 7" key="1">
    <citation type="submission" date="2018-10" db="EMBL/GenBank/DDBJ databases">
        <title>Comparative analysis of microorganisms from saline springs in Andes Mountain Range, Colombia.</title>
        <authorList>
            <person name="Rubin E."/>
        </authorList>
    </citation>
    <scope>NUCLEOTIDE SEQUENCE [LARGE SCALE GENOMIC DNA]</scope>
    <source>
        <strain evidence="6 7">USBA 36</strain>
    </source>
</reference>
<protein>
    <submittedName>
        <fullName evidence="6">Peptide/nickel transport system substrate-binding protein</fullName>
    </submittedName>
</protein>
<comment type="similarity">
    <text evidence="2">Belongs to the bacterial solute-binding protein 5 family.</text>
</comment>
<evidence type="ECO:0000259" key="5">
    <source>
        <dbReference type="Pfam" id="PF00496"/>
    </source>
</evidence>
<sequence>MKLRNTVWMAAGVAIAATAGFAAPAMAQKEISIIRTIDTDRYDPHRSTARSAAEILFMVGDTLVALDYDLKTVKPGLAKSWKVSEDGLTYTFNLKEGVKFCSGKEFTAQDVVDTINRWRDPATKGVVTWRAGPVKEVRAKDKLTVEYELTKPYSELLFQMTQHFHTIINVDQAKQLGDDFGVKGLDTTGPFCFDSWEPRNQTVLTKHKGYNWGPDFYKNKEAQVDKITWKIVPEESTRVASLQTGQADASQYVPYWSLDQFKANSKMSVTQAEAYFWTYFMGFKITRELMGDVRVRQAMNLAVDVEAITDAVTFGYATPANTYISPEVVDFDKSVKTDTYSYDPAKAAALLDEAGWKLGGDGFRYKDGKKLAPLVYGFTDTWRQIVEAVQGDLRKVGIDLQIQLFDATVVWGKLATQEFDIFTMSFPYVSTGDAMNLYFRSANMPTPNRVNWDDKETDALLEAGSAALTDKARAEAFGKVLHKVHDAAVWIPLYHEPLFTVAGPKMQPVRAHGIYGAGFYKGIDLALK</sequence>
<dbReference type="PIRSF" id="PIRSF002741">
    <property type="entry name" value="MppA"/>
    <property type="match status" value="1"/>
</dbReference>
<feature type="signal peptide" evidence="4">
    <location>
        <begin position="1"/>
        <end position="27"/>
    </location>
</feature>
<dbReference type="GO" id="GO:0043190">
    <property type="term" value="C:ATP-binding cassette (ABC) transporter complex"/>
    <property type="evidence" value="ECO:0007669"/>
    <property type="project" value="InterPro"/>
</dbReference>
<dbReference type="InterPro" id="IPR000914">
    <property type="entry name" value="SBP_5_dom"/>
</dbReference>
<comment type="caution">
    <text evidence="6">The sequence shown here is derived from an EMBL/GenBank/DDBJ whole genome shotgun (WGS) entry which is preliminary data.</text>
</comment>
<dbReference type="RefSeq" id="WP_237740177.1">
    <property type="nucleotide sequence ID" value="NZ_RBIG01000002.1"/>
</dbReference>
<accession>A0A420WHK4</accession>
<dbReference type="InterPro" id="IPR039424">
    <property type="entry name" value="SBP_5"/>
</dbReference>
<dbReference type="PROSITE" id="PS01040">
    <property type="entry name" value="SBP_BACTERIAL_5"/>
    <property type="match status" value="1"/>
</dbReference>
<dbReference type="GO" id="GO:1904680">
    <property type="term" value="F:peptide transmembrane transporter activity"/>
    <property type="evidence" value="ECO:0007669"/>
    <property type="project" value="TreeGrafter"/>
</dbReference>
<organism evidence="6 7">
    <name type="scientific">Oceanibaculum indicum</name>
    <dbReference type="NCBI Taxonomy" id="526216"/>
    <lineage>
        <taxon>Bacteria</taxon>
        <taxon>Pseudomonadati</taxon>
        <taxon>Pseudomonadota</taxon>
        <taxon>Alphaproteobacteria</taxon>
        <taxon>Rhodospirillales</taxon>
        <taxon>Oceanibaculaceae</taxon>
        <taxon>Oceanibaculum</taxon>
    </lineage>
</organism>
<evidence type="ECO:0000313" key="6">
    <source>
        <dbReference type="EMBL" id="RKQ70481.1"/>
    </source>
</evidence>
<comment type="subcellular location">
    <subcellularLocation>
        <location evidence="1">Periplasm</location>
    </subcellularLocation>
</comment>
<evidence type="ECO:0000256" key="2">
    <source>
        <dbReference type="ARBA" id="ARBA00005695"/>
    </source>
</evidence>
<dbReference type="GO" id="GO:0030288">
    <property type="term" value="C:outer membrane-bounded periplasmic space"/>
    <property type="evidence" value="ECO:0007669"/>
    <property type="project" value="UniProtKB-ARBA"/>
</dbReference>
<dbReference type="GO" id="GO:0015833">
    <property type="term" value="P:peptide transport"/>
    <property type="evidence" value="ECO:0007669"/>
    <property type="project" value="TreeGrafter"/>
</dbReference>
<evidence type="ECO:0000256" key="1">
    <source>
        <dbReference type="ARBA" id="ARBA00004418"/>
    </source>
</evidence>
<evidence type="ECO:0000256" key="3">
    <source>
        <dbReference type="ARBA" id="ARBA00022729"/>
    </source>
</evidence>
<keyword evidence="3 4" id="KW-0732">Signal</keyword>
<feature type="domain" description="Solute-binding protein family 5" evidence="5">
    <location>
        <begin position="72"/>
        <end position="435"/>
    </location>
</feature>
<dbReference type="InterPro" id="IPR030678">
    <property type="entry name" value="Peptide/Ni-bd"/>
</dbReference>
<dbReference type="Gene3D" id="3.10.105.10">
    <property type="entry name" value="Dipeptide-binding Protein, Domain 3"/>
    <property type="match status" value="1"/>
</dbReference>
<dbReference type="AlphaFoldDB" id="A0A420WHK4"/>